<evidence type="ECO:0000313" key="1">
    <source>
        <dbReference type="EMBL" id="KAF7987628.1"/>
    </source>
</evidence>
<organism evidence="1 2">
    <name type="scientific">Aphidius gifuensis</name>
    <name type="common">Parasitoid wasp</name>
    <dbReference type="NCBI Taxonomy" id="684658"/>
    <lineage>
        <taxon>Eukaryota</taxon>
        <taxon>Metazoa</taxon>
        <taxon>Ecdysozoa</taxon>
        <taxon>Arthropoda</taxon>
        <taxon>Hexapoda</taxon>
        <taxon>Insecta</taxon>
        <taxon>Pterygota</taxon>
        <taxon>Neoptera</taxon>
        <taxon>Endopterygota</taxon>
        <taxon>Hymenoptera</taxon>
        <taxon>Apocrita</taxon>
        <taxon>Ichneumonoidea</taxon>
        <taxon>Braconidae</taxon>
        <taxon>Aphidiinae</taxon>
        <taxon>Aphidius</taxon>
    </lineage>
</organism>
<reference evidence="1 2" key="1">
    <citation type="submission" date="2020-08" db="EMBL/GenBank/DDBJ databases">
        <title>Aphidius gifuensis genome sequencing and assembly.</title>
        <authorList>
            <person name="Du Z."/>
        </authorList>
    </citation>
    <scope>NUCLEOTIDE SEQUENCE [LARGE SCALE GENOMIC DNA]</scope>
    <source>
        <strain evidence="1">YNYX2018</strain>
        <tissue evidence="1">Adults</tissue>
    </source>
</reference>
<accession>A0A834XID3</accession>
<gene>
    <name evidence="1" type="ORF">HCN44_003491</name>
</gene>
<keyword evidence="2" id="KW-1185">Reference proteome</keyword>
<dbReference type="EMBL" id="JACMRX010000006">
    <property type="protein sequence ID" value="KAF7987628.1"/>
    <property type="molecule type" value="Genomic_DNA"/>
</dbReference>
<dbReference type="AlphaFoldDB" id="A0A834XID3"/>
<dbReference type="OrthoDB" id="7698488at2759"/>
<sequence length="334" mass="38090">MEGRSLIISYCQNKEGFIDTEKQKLSRIIMKHEIESDHPTPVLLEKLEFKRDRFINLAAEIAETFPTEDQKLYYRPSVKSKNPGGTLYSAFEGIKFNFRKSGLLKKTGPREVVDFTPTENDLSAIEWLKTHRDAVDIDIVAKWDSTFHFRKNLLKSKTNCISVDDYCQQFLVLDSVIGADLLQSDFEREFPGKNDKDAIILSLLPYIIAADRIRKRKINKKSDNSEEIGEEIAGSSNGKYLTSFLERRSSLFIHAQSSAEIAVGVNKYKAHLKATKLKFQPVPLFVGPLSSVDSSYVILNNIRYKTDKPLHAKNLACQIYWALDCHYPSQAKSI</sequence>
<proteinExistence type="predicted"/>
<protein>
    <submittedName>
        <fullName evidence="1">Uncharacterized protein</fullName>
    </submittedName>
</protein>
<dbReference type="Proteomes" id="UP000639338">
    <property type="component" value="Unassembled WGS sequence"/>
</dbReference>
<comment type="caution">
    <text evidence="1">The sequence shown here is derived from an EMBL/GenBank/DDBJ whole genome shotgun (WGS) entry which is preliminary data.</text>
</comment>
<name>A0A834XID3_APHGI</name>
<evidence type="ECO:0000313" key="2">
    <source>
        <dbReference type="Proteomes" id="UP000639338"/>
    </source>
</evidence>